<dbReference type="EMBL" id="JAEUBG010001858">
    <property type="protein sequence ID" value="KAH3685623.1"/>
    <property type="molecule type" value="Genomic_DNA"/>
</dbReference>
<feature type="non-terminal residue" evidence="2">
    <location>
        <position position="475"/>
    </location>
</feature>
<gene>
    <name evidence="2" type="ORF">WICPIJ_003403</name>
</gene>
<proteinExistence type="predicted"/>
<evidence type="ECO:0000313" key="2">
    <source>
        <dbReference type="EMBL" id="KAH3685623.1"/>
    </source>
</evidence>
<reference evidence="2" key="2">
    <citation type="submission" date="2021-01" db="EMBL/GenBank/DDBJ databases">
        <authorList>
            <person name="Schikora-Tamarit M.A."/>
        </authorList>
    </citation>
    <scope>NUCLEOTIDE SEQUENCE</scope>
    <source>
        <strain evidence="2">CBS2887</strain>
    </source>
</reference>
<dbReference type="AlphaFoldDB" id="A0A9P8TN16"/>
<dbReference type="Proteomes" id="UP000774326">
    <property type="component" value="Unassembled WGS sequence"/>
</dbReference>
<accession>A0A9P8TN16</accession>
<keyword evidence="3" id="KW-1185">Reference proteome</keyword>
<comment type="caution">
    <text evidence="2">The sequence shown here is derived from an EMBL/GenBank/DDBJ whole genome shotgun (WGS) entry which is preliminary data.</text>
</comment>
<name>A0A9P8TN16_WICPI</name>
<feature type="region of interest" description="Disordered" evidence="1">
    <location>
        <begin position="437"/>
        <end position="475"/>
    </location>
</feature>
<organism evidence="2 3">
    <name type="scientific">Wickerhamomyces pijperi</name>
    <name type="common">Yeast</name>
    <name type="synonym">Pichia pijperi</name>
    <dbReference type="NCBI Taxonomy" id="599730"/>
    <lineage>
        <taxon>Eukaryota</taxon>
        <taxon>Fungi</taxon>
        <taxon>Dikarya</taxon>
        <taxon>Ascomycota</taxon>
        <taxon>Saccharomycotina</taxon>
        <taxon>Saccharomycetes</taxon>
        <taxon>Phaffomycetales</taxon>
        <taxon>Wickerhamomycetaceae</taxon>
        <taxon>Wickerhamomyces</taxon>
    </lineage>
</organism>
<evidence type="ECO:0000313" key="3">
    <source>
        <dbReference type="Proteomes" id="UP000774326"/>
    </source>
</evidence>
<evidence type="ECO:0000256" key="1">
    <source>
        <dbReference type="SAM" id="MobiDB-lite"/>
    </source>
</evidence>
<reference evidence="2" key="1">
    <citation type="journal article" date="2021" name="Open Biol.">
        <title>Shared evolutionary footprints suggest mitochondrial oxidative damage underlies multiple complex I losses in fungi.</title>
        <authorList>
            <person name="Schikora-Tamarit M.A."/>
            <person name="Marcet-Houben M."/>
            <person name="Nosek J."/>
            <person name="Gabaldon T."/>
        </authorList>
    </citation>
    <scope>NUCLEOTIDE SEQUENCE</scope>
    <source>
        <strain evidence="2">CBS2887</strain>
    </source>
</reference>
<sequence>PYTTTMLFTVRAYDGETLVLRAVEAVTPIVTATASSAIETITAPSSVTTEIANTTPPVVISGYALEYFTVLDAAGRVLTLPAYYKTDDGSGDSVTVLSTIDVTIGGGVTTTGETISGISTSVMPSVSASSREAKETITSSISASFAQETSSLSSNGSESDSATGSSASIADLASSSISESMKSESSSVSARTTNVIQSSSMEAQNTAAYTTTLEFTVVAADGRTLTIPATEIITPATETDSSMSTASAVSTYDVTKPETLSGMILEYFTVVDSSGRTLTLSAMYPSDFDDISTSSLTGLFTASDPLISSSFVDSTVTTQTPHYLSISGDGDPTLQTVSDPAYSEIHSSTKIKGSSTTTSQAGSSLVLVSSRSTGFSNPISSQLGGSSQTSSVAPSSVSSELTSVAVSAVSLAVSSSVAVTRSSESSLVSDLVSSHASSDSAVSSSASASDSKSISSSISKSHLVSSGSSSQLVSS</sequence>
<protein>
    <submittedName>
        <fullName evidence="2">Uncharacterized protein</fullName>
    </submittedName>
</protein>
<feature type="non-terminal residue" evidence="2">
    <location>
        <position position="1"/>
    </location>
</feature>